<dbReference type="AlphaFoldDB" id="A0A839QF58"/>
<evidence type="ECO:0000313" key="3">
    <source>
        <dbReference type="EMBL" id="MBB2992776.1"/>
    </source>
</evidence>
<reference evidence="3 4" key="1">
    <citation type="submission" date="2020-08" db="EMBL/GenBank/DDBJ databases">
        <title>The Agave Microbiome: Exploring the role of microbial communities in plant adaptations to desert environments.</title>
        <authorList>
            <person name="Partida-Martinez L.P."/>
        </authorList>
    </citation>
    <scope>NUCLEOTIDE SEQUENCE [LARGE SCALE GENOMIC DNA]</scope>
    <source>
        <strain evidence="3 4">AT2.18</strain>
    </source>
</reference>
<dbReference type="SUPFAM" id="SSF55961">
    <property type="entry name" value="Bet v1-like"/>
    <property type="match status" value="1"/>
</dbReference>
<accession>A0A839QF58</accession>
<gene>
    <name evidence="3" type="ORF">FHR72_004280</name>
</gene>
<comment type="similarity">
    <text evidence="1">Belongs to the AHA1 family.</text>
</comment>
<evidence type="ECO:0000256" key="1">
    <source>
        <dbReference type="ARBA" id="ARBA00006817"/>
    </source>
</evidence>
<dbReference type="InterPro" id="IPR023393">
    <property type="entry name" value="START-like_dom_sf"/>
</dbReference>
<dbReference type="Proteomes" id="UP000550501">
    <property type="component" value="Unassembled WGS sequence"/>
</dbReference>
<dbReference type="Pfam" id="PF08327">
    <property type="entry name" value="AHSA1"/>
    <property type="match status" value="1"/>
</dbReference>
<dbReference type="EMBL" id="JACHVU010000011">
    <property type="protein sequence ID" value="MBB2992776.1"/>
    <property type="molecule type" value="Genomic_DNA"/>
</dbReference>
<evidence type="ECO:0000259" key="2">
    <source>
        <dbReference type="Pfam" id="PF08327"/>
    </source>
</evidence>
<evidence type="ECO:0000313" key="4">
    <source>
        <dbReference type="Proteomes" id="UP000550501"/>
    </source>
</evidence>
<dbReference type="Gene3D" id="3.30.530.20">
    <property type="match status" value="1"/>
</dbReference>
<dbReference type="CDD" id="cd07825">
    <property type="entry name" value="SRPBCC_7"/>
    <property type="match status" value="1"/>
</dbReference>
<keyword evidence="4" id="KW-1185">Reference proteome</keyword>
<comment type="caution">
    <text evidence="3">The sequence shown here is derived from an EMBL/GenBank/DDBJ whole genome shotgun (WGS) entry which is preliminary data.</text>
</comment>
<name>A0A839QF58_MYCIR</name>
<feature type="domain" description="Activator of Hsp90 ATPase homologue 1/2-like C-terminal" evidence="2">
    <location>
        <begin position="15"/>
        <end position="150"/>
    </location>
</feature>
<protein>
    <submittedName>
        <fullName evidence="3">Uncharacterized protein YndB with AHSA1/START domain</fullName>
    </submittedName>
</protein>
<organism evidence="3 4">
    <name type="scientific">Mycolicibacterium iranicum</name>
    <name type="common">Mycobacterium iranicum</name>
    <dbReference type="NCBI Taxonomy" id="912594"/>
    <lineage>
        <taxon>Bacteria</taxon>
        <taxon>Bacillati</taxon>
        <taxon>Actinomycetota</taxon>
        <taxon>Actinomycetes</taxon>
        <taxon>Mycobacteriales</taxon>
        <taxon>Mycobacteriaceae</taxon>
        <taxon>Mycolicibacterium</taxon>
    </lineage>
</organism>
<sequence>MSDNNKVTVERTIAAPVDAVFDVLTNPQRHVALDGSGFVRGVDHADRIQKVGDVFTMNMQGDHMGGEYKTDNHVSGYVKDKLVAWKTAPAGTEPPGWEWMWELEAQGPHETLVRHTYDWSKVTDKKLLEKVKFPLVTEDQLSDTLARLAEESEPT</sequence>
<dbReference type="InterPro" id="IPR013538">
    <property type="entry name" value="ASHA1/2-like_C"/>
</dbReference>
<proteinExistence type="inferred from homology"/>
<dbReference type="RefSeq" id="WP_183471813.1">
    <property type="nucleotide sequence ID" value="NZ_JACHVU010000011.1"/>
</dbReference>